<feature type="compositionally biased region" description="Polar residues" evidence="5">
    <location>
        <begin position="385"/>
        <end position="394"/>
    </location>
</feature>
<comment type="cofactor">
    <cofactor evidence="1">
        <name>FAD</name>
        <dbReference type="ChEBI" id="CHEBI:57692"/>
    </cofactor>
</comment>
<dbReference type="Proteomes" id="UP000636793">
    <property type="component" value="Unassembled WGS sequence"/>
</dbReference>
<evidence type="ECO:0000256" key="3">
    <source>
        <dbReference type="ARBA" id="ARBA00022630"/>
    </source>
</evidence>
<reference evidence="7" key="1">
    <citation type="journal article" date="2014" name="Int. J. Syst. Evol. Microbiol.">
        <title>Complete genome sequence of Corynebacterium casei LMG S-19264T (=DSM 44701T), isolated from a smear-ripened cheese.</title>
        <authorList>
            <consortium name="US DOE Joint Genome Institute (JGI-PGF)"/>
            <person name="Walter F."/>
            <person name="Albersmeier A."/>
            <person name="Kalinowski J."/>
            <person name="Ruckert C."/>
        </authorList>
    </citation>
    <scope>NUCLEOTIDE SEQUENCE</scope>
    <source>
        <strain evidence="7">CGMCC 1.15085</strain>
    </source>
</reference>
<dbReference type="PANTHER" id="PTHR13847">
    <property type="entry name" value="SARCOSINE DEHYDROGENASE-RELATED"/>
    <property type="match status" value="1"/>
</dbReference>
<evidence type="ECO:0000313" key="7">
    <source>
        <dbReference type="EMBL" id="GGB20212.1"/>
    </source>
</evidence>
<name>A0A916WQ88_9MICO</name>
<keyword evidence="8" id="KW-1185">Reference proteome</keyword>
<evidence type="ECO:0000259" key="6">
    <source>
        <dbReference type="Pfam" id="PF01266"/>
    </source>
</evidence>
<dbReference type="InterPro" id="IPR006076">
    <property type="entry name" value="FAD-dep_OxRdtase"/>
</dbReference>
<gene>
    <name evidence="7" type="primary">yurR</name>
    <name evidence="7" type="ORF">GCM10011492_07660</name>
</gene>
<dbReference type="AlphaFoldDB" id="A0A916WQ88"/>
<dbReference type="PRINTS" id="PR00411">
    <property type="entry name" value="PNDRDTASEI"/>
</dbReference>
<protein>
    <submittedName>
        <fullName evidence="7">Oxidoreductase YurR</fullName>
    </submittedName>
</protein>
<evidence type="ECO:0000313" key="8">
    <source>
        <dbReference type="Proteomes" id="UP000636793"/>
    </source>
</evidence>
<feature type="region of interest" description="Disordered" evidence="5">
    <location>
        <begin position="375"/>
        <end position="394"/>
    </location>
</feature>
<dbReference type="Gene3D" id="3.50.50.60">
    <property type="entry name" value="FAD/NAD(P)-binding domain"/>
    <property type="match status" value="1"/>
</dbReference>
<evidence type="ECO:0000256" key="2">
    <source>
        <dbReference type="ARBA" id="ARBA00009410"/>
    </source>
</evidence>
<dbReference type="PANTHER" id="PTHR13847:SF286">
    <property type="entry name" value="D-AMINO ACID DEHYDROGENASE"/>
    <property type="match status" value="1"/>
</dbReference>
<dbReference type="EMBL" id="BMHI01000001">
    <property type="protein sequence ID" value="GGB20212.1"/>
    <property type="molecule type" value="Genomic_DNA"/>
</dbReference>
<evidence type="ECO:0000256" key="5">
    <source>
        <dbReference type="SAM" id="MobiDB-lite"/>
    </source>
</evidence>
<keyword evidence="4" id="KW-0560">Oxidoreductase</keyword>
<dbReference type="Pfam" id="PF01266">
    <property type="entry name" value="DAO"/>
    <property type="match status" value="1"/>
</dbReference>
<reference evidence="7" key="2">
    <citation type="submission" date="2020-09" db="EMBL/GenBank/DDBJ databases">
        <authorList>
            <person name="Sun Q."/>
            <person name="Zhou Y."/>
        </authorList>
    </citation>
    <scope>NUCLEOTIDE SEQUENCE</scope>
    <source>
        <strain evidence="7">CGMCC 1.15085</strain>
    </source>
</reference>
<dbReference type="GO" id="GO:0005737">
    <property type="term" value="C:cytoplasm"/>
    <property type="evidence" value="ECO:0007669"/>
    <property type="project" value="TreeGrafter"/>
</dbReference>
<accession>A0A916WQ88</accession>
<feature type="domain" description="FAD dependent oxidoreductase" evidence="6">
    <location>
        <begin position="21"/>
        <end position="365"/>
    </location>
</feature>
<keyword evidence="3" id="KW-0285">Flavoprotein</keyword>
<dbReference type="GO" id="GO:0016491">
    <property type="term" value="F:oxidoreductase activity"/>
    <property type="evidence" value="ECO:0007669"/>
    <property type="project" value="UniProtKB-KW"/>
</dbReference>
<organism evidence="7 8">
    <name type="scientific">Flexivirga endophytica</name>
    <dbReference type="NCBI Taxonomy" id="1849103"/>
    <lineage>
        <taxon>Bacteria</taxon>
        <taxon>Bacillati</taxon>
        <taxon>Actinomycetota</taxon>
        <taxon>Actinomycetes</taxon>
        <taxon>Micrococcales</taxon>
        <taxon>Dermacoccaceae</taxon>
        <taxon>Flexivirga</taxon>
    </lineage>
</organism>
<dbReference type="Gene3D" id="3.30.9.10">
    <property type="entry name" value="D-Amino Acid Oxidase, subunit A, domain 2"/>
    <property type="match status" value="1"/>
</dbReference>
<comment type="caution">
    <text evidence="7">The sequence shown here is derived from an EMBL/GenBank/DDBJ whole genome shotgun (WGS) entry which is preliminary data.</text>
</comment>
<dbReference type="SUPFAM" id="SSF54373">
    <property type="entry name" value="FAD-linked reductases, C-terminal domain"/>
    <property type="match status" value="1"/>
</dbReference>
<proteinExistence type="inferred from homology"/>
<dbReference type="SUPFAM" id="SSF51905">
    <property type="entry name" value="FAD/NAD(P)-binding domain"/>
    <property type="match status" value="1"/>
</dbReference>
<evidence type="ECO:0000256" key="1">
    <source>
        <dbReference type="ARBA" id="ARBA00001974"/>
    </source>
</evidence>
<evidence type="ECO:0000256" key="4">
    <source>
        <dbReference type="ARBA" id="ARBA00023002"/>
    </source>
</evidence>
<sequence length="394" mass="41054">MESATLGEPPAPTERSLSMSVVVIGGGVVGASATYQLARSGADVTLIDAEYDGRATSAGAGIISPWSSREQDPDWFHIAAAGAEHYPALLRQLSDDGQTDVGYRRVGSLRLTTDAAVETEFAAVRDRAAGSALAGTVDVLTGSAARALHPLLEHDGPAIHVAGTARLDGRQLRAALWAAARKHGARIVTGRARIRAGSAVEAVEIDGEVIGADVVIEASGVWAPHVLEPLGLRSPVTAMRGQIVHLRLPGAEPREWPVILPMSAHYLLSFDDRIVVGATHESDAGLDHRLTVAGLHQVLGEALQVAPGLADAEFLEGRVGFRPVGPDAKPLLGTTPDLPGLIIANGLGAHGLTMGPYVGSIAAALAEGREPEVDLTPYDPFRGQPSMSGNRFSM</sequence>
<comment type="similarity">
    <text evidence="2">Belongs to the DadA oxidoreductase family.</text>
</comment>
<dbReference type="InterPro" id="IPR036188">
    <property type="entry name" value="FAD/NAD-bd_sf"/>
</dbReference>